<dbReference type="EMBL" id="CABO01000060">
    <property type="protein sequence ID" value="CBI03392.1"/>
    <property type="molecule type" value="Genomic_DNA"/>
</dbReference>
<dbReference type="PANTHER" id="PTHR46797:SF1">
    <property type="entry name" value="METHYLPHOSPHONATE SYNTHASE"/>
    <property type="match status" value="1"/>
</dbReference>
<evidence type="ECO:0000259" key="3">
    <source>
        <dbReference type="PROSITE" id="PS50943"/>
    </source>
</evidence>
<dbReference type="PROSITE" id="PS50943">
    <property type="entry name" value="HTH_CROC1"/>
    <property type="match status" value="1"/>
</dbReference>
<dbReference type="PANTHER" id="PTHR46797">
    <property type="entry name" value="HTH-TYPE TRANSCRIPTIONAL REGULATOR"/>
    <property type="match status" value="1"/>
</dbReference>
<dbReference type="GO" id="GO:0005829">
    <property type="term" value="C:cytosol"/>
    <property type="evidence" value="ECO:0007669"/>
    <property type="project" value="TreeGrafter"/>
</dbReference>
<dbReference type="Pfam" id="PF01381">
    <property type="entry name" value="HTH_3"/>
    <property type="match status" value="1"/>
</dbReference>
<dbReference type="CDD" id="cd00093">
    <property type="entry name" value="HTH_XRE"/>
    <property type="match status" value="1"/>
</dbReference>
<dbReference type="InterPro" id="IPR001387">
    <property type="entry name" value="Cro/C1-type_HTH"/>
</dbReference>
<dbReference type="GO" id="GO:0003700">
    <property type="term" value="F:DNA-binding transcription factor activity"/>
    <property type="evidence" value="ECO:0007669"/>
    <property type="project" value="TreeGrafter"/>
</dbReference>
<feature type="region of interest" description="Disordered" evidence="2">
    <location>
        <begin position="1"/>
        <end position="21"/>
    </location>
</feature>
<gene>
    <name evidence="4" type="ORF">CARN4_1557</name>
</gene>
<sequence length="99" mass="11142">MAENTGSLRHTVAMNVTPDEKRRNDALAERIASVLHDIRVEKEFTQDQLAVRAGLSRTSLGDVEQARKAVTAQKLLQILSALDVTMSDFFRRVEQSEQM</sequence>
<reference evidence="4" key="1">
    <citation type="submission" date="2009-10" db="EMBL/GenBank/DDBJ databases">
        <title>Diversity of trophic interactions inside an arsenic-rich microbial ecosystem.</title>
        <authorList>
            <person name="Bertin P.N."/>
            <person name="Heinrich-Salmeron A."/>
            <person name="Pelletier E."/>
            <person name="Goulhen-Chollet F."/>
            <person name="Arsene-Ploetze F."/>
            <person name="Gallien S."/>
            <person name="Calteau A."/>
            <person name="Vallenet D."/>
            <person name="Casiot C."/>
            <person name="Chane-Woon-Ming B."/>
            <person name="Giloteaux L."/>
            <person name="Barakat M."/>
            <person name="Bonnefoy V."/>
            <person name="Bruneel O."/>
            <person name="Chandler M."/>
            <person name="Cleiss J."/>
            <person name="Duran R."/>
            <person name="Elbaz-Poulichet F."/>
            <person name="Fonknechten N."/>
            <person name="Lauga B."/>
            <person name="Mornico D."/>
            <person name="Ortet P."/>
            <person name="Schaeffer C."/>
            <person name="Siguier P."/>
            <person name="Alexander Thil Smith A."/>
            <person name="Van Dorsselaer A."/>
            <person name="Weissenbach J."/>
            <person name="Medigue C."/>
            <person name="Le Paslier D."/>
        </authorList>
    </citation>
    <scope>NUCLEOTIDE SEQUENCE</scope>
</reference>
<dbReference type="InterPro" id="IPR010982">
    <property type="entry name" value="Lambda_DNA-bd_dom_sf"/>
</dbReference>
<evidence type="ECO:0000256" key="2">
    <source>
        <dbReference type="SAM" id="MobiDB-lite"/>
    </source>
</evidence>
<protein>
    <recommendedName>
        <fullName evidence="3">HTH cro/C1-type domain-containing protein</fullName>
    </recommendedName>
</protein>
<accession>E6Q866</accession>
<keyword evidence="1" id="KW-0238">DNA-binding</keyword>
<evidence type="ECO:0000313" key="4">
    <source>
        <dbReference type="EMBL" id="CBI03392.1"/>
    </source>
</evidence>
<name>E6Q866_9ZZZZ</name>
<dbReference type="InterPro" id="IPR050807">
    <property type="entry name" value="TransReg_Diox_bact_type"/>
</dbReference>
<dbReference type="Gene3D" id="1.10.260.40">
    <property type="entry name" value="lambda repressor-like DNA-binding domains"/>
    <property type="match status" value="1"/>
</dbReference>
<dbReference type="SMART" id="SM00530">
    <property type="entry name" value="HTH_XRE"/>
    <property type="match status" value="1"/>
</dbReference>
<dbReference type="AlphaFoldDB" id="E6Q866"/>
<comment type="caution">
    <text evidence="4">The sequence shown here is derived from an EMBL/GenBank/DDBJ whole genome shotgun (WGS) entry which is preliminary data.</text>
</comment>
<dbReference type="SUPFAM" id="SSF47413">
    <property type="entry name" value="lambda repressor-like DNA-binding domains"/>
    <property type="match status" value="1"/>
</dbReference>
<feature type="domain" description="HTH cro/C1-type" evidence="3">
    <location>
        <begin position="35"/>
        <end position="89"/>
    </location>
</feature>
<dbReference type="GO" id="GO:0003677">
    <property type="term" value="F:DNA binding"/>
    <property type="evidence" value="ECO:0007669"/>
    <property type="project" value="UniProtKB-KW"/>
</dbReference>
<evidence type="ECO:0000256" key="1">
    <source>
        <dbReference type="ARBA" id="ARBA00023125"/>
    </source>
</evidence>
<proteinExistence type="predicted"/>
<organism evidence="4">
    <name type="scientific">mine drainage metagenome</name>
    <dbReference type="NCBI Taxonomy" id="410659"/>
    <lineage>
        <taxon>unclassified sequences</taxon>
        <taxon>metagenomes</taxon>
        <taxon>ecological metagenomes</taxon>
    </lineage>
</organism>